<keyword evidence="4 5" id="KW-0472">Membrane</keyword>
<evidence type="ECO:0000256" key="4">
    <source>
        <dbReference type="ARBA" id="ARBA00023136"/>
    </source>
</evidence>
<organism evidence="7 8">
    <name type="scientific">Flavobacterium arcticum</name>
    <dbReference type="NCBI Taxonomy" id="1784713"/>
    <lineage>
        <taxon>Bacteria</taxon>
        <taxon>Pseudomonadati</taxon>
        <taxon>Bacteroidota</taxon>
        <taxon>Flavobacteriia</taxon>
        <taxon>Flavobacteriales</taxon>
        <taxon>Flavobacteriaceae</taxon>
        <taxon>Flavobacterium</taxon>
    </lineage>
</organism>
<name>A0A345HB72_9FLAO</name>
<keyword evidence="8" id="KW-1185">Reference proteome</keyword>
<gene>
    <name evidence="7" type="ORF">DVK85_06100</name>
</gene>
<evidence type="ECO:0000256" key="2">
    <source>
        <dbReference type="ARBA" id="ARBA00022692"/>
    </source>
</evidence>
<evidence type="ECO:0000259" key="6">
    <source>
        <dbReference type="PROSITE" id="PS50850"/>
    </source>
</evidence>
<feature type="transmembrane region" description="Helical" evidence="5">
    <location>
        <begin position="376"/>
        <end position="395"/>
    </location>
</feature>
<dbReference type="AlphaFoldDB" id="A0A345HB72"/>
<evidence type="ECO:0000256" key="1">
    <source>
        <dbReference type="ARBA" id="ARBA00004141"/>
    </source>
</evidence>
<keyword evidence="3 5" id="KW-1133">Transmembrane helix</keyword>
<dbReference type="CDD" id="cd17393">
    <property type="entry name" value="MFS_MosC_like"/>
    <property type="match status" value="1"/>
</dbReference>
<feature type="transmembrane region" description="Helical" evidence="5">
    <location>
        <begin position="27"/>
        <end position="46"/>
    </location>
</feature>
<feature type="transmembrane region" description="Helical" evidence="5">
    <location>
        <begin position="345"/>
        <end position="364"/>
    </location>
</feature>
<protein>
    <submittedName>
        <fullName evidence="7">MFS transporter</fullName>
    </submittedName>
</protein>
<feature type="transmembrane region" description="Helical" evidence="5">
    <location>
        <begin position="256"/>
        <end position="277"/>
    </location>
</feature>
<dbReference type="EMBL" id="CP031188">
    <property type="protein sequence ID" value="AXG73832.1"/>
    <property type="molecule type" value="Genomic_DNA"/>
</dbReference>
<feature type="transmembrane region" description="Helical" evidence="5">
    <location>
        <begin position="93"/>
        <end position="110"/>
    </location>
</feature>
<dbReference type="SUPFAM" id="SSF103473">
    <property type="entry name" value="MFS general substrate transporter"/>
    <property type="match status" value="1"/>
</dbReference>
<sequence>MQENNTKEHLPNKKGYSKAKTDYLNRIRWAVGLLYFAMGLCFATWASRIPDIKTSLGLTDADLGTVLFAIPFGQLAIMPFSGRLATKYGSHKTVLIGLAAYILSLVALGLCTERWHLSLILFFFGVSSNLTNISVNTQGIYTEGIFRRPIMSAFHGAWSIAGFTGALIGLGMMGLGASPFIHFVMVALLLFIVILVNYKHLVKVKKQPLPQKSKLFSKPDNVLMWLGVMSFCCMLSEGIMFDWSGVYFKEVVKAPGALVVLGYASFMIMMALGRFFGDVAIRKLGRKRVLQISGCLITIGLLSAVLLPYLITATLAFMMVGVGVSGVIPIIYSVAGKRPGIPPGIALQTISGVSFLGFMLGPPVTGYVAQATSLRVSFAIIAVFGVGIALLATHVKAISES</sequence>
<feature type="transmembrane region" description="Helical" evidence="5">
    <location>
        <begin position="289"/>
        <end position="309"/>
    </location>
</feature>
<dbReference type="Proteomes" id="UP000253951">
    <property type="component" value="Chromosome"/>
</dbReference>
<dbReference type="PROSITE" id="PS50850">
    <property type="entry name" value="MFS"/>
    <property type="match status" value="1"/>
</dbReference>
<dbReference type="OrthoDB" id="9809599at2"/>
<evidence type="ECO:0000313" key="7">
    <source>
        <dbReference type="EMBL" id="AXG73832.1"/>
    </source>
</evidence>
<evidence type="ECO:0000256" key="3">
    <source>
        <dbReference type="ARBA" id="ARBA00022989"/>
    </source>
</evidence>
<accession>A0A345HB72</accession>
<evidence type="ECO:0000313" key="8">
    <source>
        <dbReference type="Proteomes" id="UP000253951"/>
    </source>
</evidence>
<dbReference type="PANTHER" id="PTHR23514:SF13">
    <property type="entry name" value="INNER MEMBRANE PROTEIN YBJJ"/>
    <property type="match status" value="1"/>
</dbReference>
<feature type="transmembrane region" description="Helical" evidence="5">
    <location>
        <begin position="180"/>
        <end position="201"/>
    </location>
</feature>
<feature type="transmembrane region" description="Helical" evidence="5">
    <location>
        <begin position="66"/>
        <end position="86"/>
    </location>
</feature>
<keyword evidence="2 5" id="KW-0812">Transmembrane</keyword>
<dbReference type="InterPro" id="IPR020846">
    <property type="entry name" value="MFS_dom"/>
</dbReference>
<reference evidence="7 8" key="1">
    <citation type="submission" date="2018-07" db="EMBL/GenBank/DDBJ databases">
        <title>Complete genome sequence of Flavobacterium arcticum type strain SM1502T.</title>
        <authorList>
            <person name="Li Y."/>
            <person name="Li D.-D."/>
        </authorList>
    </citation>
    <scope>NUCLEOTIDE SEQUENCE [LARGE SCALE GENOMIC DNA]</scope>
    <source>
        <strain evidence="7 8">SM1502</strain>
    </source>
</reference>
<dbReference type="GO" id="GO:0022857">
    <property type="term" value="F:transmembrane transporter activity"/>
    <property type="evidence" value="ECO:0007669"/>
    <property type="project" value="InterPro"/>
</dbReference>
<dbReference type="InterPro" id="IPR036259">
    <property type="entry name" value="MFS_trans_sf"/>
</dbReference>
<comment type="subcellular location">
    <subcellularLocation>
        <location evidence="1">Membrane</location>
        <topology evidence="1">Multi-pass membrane protein</topology>
    </subcellularLocation>
</comment>
<evidence type="ECO:0000256" key="5">
    <source>
        <dbReference type="SAM" id="Phobius"/>
    </source>
</evidence>
<dbReference type="InterPro" id="IPR011701">
    <property type="entry name" value="MFS"/>
</dbReference>
<dbReference type="RefSeq" id="WP_114677591.1">
    <property type="nucleotide sequence ID" value="NZ_CP031188.1"/>
</dbReference>
<feature type="transmembrane region" description="Helical" evidence="5">
    <location>
        <begin position="315"/>
        <end position="333"/>
    </location>
</feature>
<dbReference type="Pfam" id="PF07690">
    <property type="entry name" value="MFS_1"/>
    <property type="match status" value="1"/>
</dbReference>
<proteinExistence type="predicted"/>
<dbReference type="PANTHER" id="PTHR23514">
    <property type="entry name" value="BYPASS OF STOP CODON PROTEIN 6"/>
    <property type="match status" value="1"/>
</dbReference>
<dbReference type="GO" id="GO:0016020">
    <property type="term" value="C:membrane"/>
    <property type="evidence" value="ECO:0007669"/>
    <property type="project" value="UniProtKB-SubCell"/>
</dbReference>
<dbReference type="Gene3D" id="1.20.1250.20">
    <property type="entry name" value="MFS general substrate transporter like domains"/>
    <property type="match status" value="2"/>
</dbReference>
<feature type="domain" description="Major facilitator superfamily (MFS) profile" evidence="6">
    <location>
        <begin position="222"/>
        <end position="401"/>
    </location>
</feature>
<dbReference type="KEGG" id="fat:DVK85_06100"/>
<feature type="transmembrane region" description="Helical" evidence="5">
    <location>
        <begin position="156"/>
        <end position="174"/>
    </location>
</feature>
<dbReference type="InterPro" id="IPR051788">
    <property type="entry name" value="MFS_Transporter"/>
</dbReference>
<feature type="transmembrane region" description="Helical" evidence="5">
    <location>
        <begin position="116"/>
        <end position="135"/>
    </location>
</feature>
<feature type="transmembrane region" description="Helical" evidence="5">
    <location>
        <begin position="222"/>
        <end position="244"/>
    </location>
</feature>